<evidence type="ECO:0000259" key="2">
    <source>
        <dbReference type="Pfam" id="PF20999"/>
    </source>
</evidence>
<dbReference type="Proteomes" id="UP000885672">
    <property type="component" value="Unassembled WGS sequence"/>
</dbReference>
<dbReference type="InterPro" id="IPR044909">
    <property type="entry name" value="TM_1086_sf"/>
</dbReference>
<dbReference type="Pfam" id="PF20999">
    <property type="entry name" value="DUF4438_C"/>
    <property type="match status" value="1"/>
</dbReference>
<dbReference type="Gene3D" id="4.10.1180.10">
    <property type="entry name" value="tm1086 domain"/>
    <property type="match status" value="1"/>
</dbReference>
<protein>
    <submittedName>
        <fullName evidence="3">DUF4438 domain-containing protein</fullName>
    </submittedName>
</protein>
<proteinExistence type="predicted"/>
<dbReference type="Pfam" id="PF14505">
    <property type="entry name" value="DUF4438"/>
    <property type="match status" value="1"/>
</dbReference>
<feature type="domain" description="DUF4438" evidence="2">
    <location>
        <begin position="175"/>
        <end position="292"/>
    </location>
</feature>
<gene>
    <name evidence="3" type="ORF">ENN51_02150</name>
</gene>
<reference evidence="3" key="1">
    <citation type="journal article" date="2020" name="mSystems">
        <title>Genome- and Community-Level Interaction Insights into Carbon Utilization and Element Cycling Functions of Hydrothermarchaeota in Hydrothermal Sediment.</title>
        <authorList>
            <person name="Zhou Z."/>
            <person name="Liu Y."/>
            <person name="Xu W."/>
            <person name="Pan J."/>
            <person name="Luo Z.H."/>
            <person name="Li M."/>
        </authorList>
    </citation>
    <scope>NUCLEOTIDE SEQUENCE [LARGE SCALE GENOMIC DNA]</scope>
    <source>
        <strain evidence="3">SpSt-1182</strain>
    </source>
</reference>
<dbReference type="Gene3D" id="2.102.30.10">
    <property type="entry name" value="tm1086 (SG structure) domain"/>
    <property type="match status" value="1"/>
</dbReference>
<dbReference type="InterPro" id="IPR048399">
    <property type="entry name" value="DUF4438_C"/>
</dbReference>
<dbReference type="InterPro" id="IPR044910">
    <property type="entry name" value="TM_1086_SG_dom"/>
</dbReference>
<feature type="domain" description="DUF4438" evidence="1">
    <location>
        <begin position="32"/>
        <end position="167"/>
    </location>
</feature>
<dbReference type="Gene3D" id="2.40.10.170">
    <property type="match status" value="1"/>
</dbReference>
<dbReference type="InterPro" id="IPR029433">
    <property type="entry name" value="DUF4438_N"/>
</dbReference>
<evidence type="ECO:0000313" key="3">
    <source>
        <dbReference type="EMBL" id="HDQ99076.1"/>
    </source>
</evidence>
<dbReference type="AlphaFoldDB" id="A0A7V0T599"/>
<sequence length="308" mass="33278">MATSKLRTNADRVVTLSVQGKVSYPSGRRFHSVDAEGRPFLLPSIGGITYNVKVGDPAFGWAGDHIEPGVSAIADWEKRMDHPNTSFHFYSCVGNEARVVTGDAKGAKGVVTGHHGGAEHVIIDFADDVLDKLQLEDKFLVRGRGQGLELLDYPDIRLTNLDPDLFQRLKLRPLAKGRLEVPVAAVVPGYLMGSGVGSRSMGTGDYDVMTTDRAEIAGLGLDKLRFGDFVAISDHDNIYGRSWRKGAVTVGVIIHSDCVVAGHGPGVTTLLSSATPLLVPKLDPRANLAEMLKLGRYRPGRKATRRGR</sequence>
<accession>A0A7V0T599</accession>
<organism evidence="3">
    <name type="scientific">candidate division WOR-3 bacterium</name>
    <dbReference type="NCBI Taxonomy" id="2052148"/>
    <lineage>
        <taxon>Bacteria</taxon>
        <taxon>Bacteria division WOR-3</taxon>
    </lineage>
</organism>
<name>A0A7V0T599_UNCW3</name>
<comment type="caution">
    <text evidence="3">The sequence shown here is derived from an EMBL/GenBank/DDBJ whole genome shotgun (WGS) entry which is preliminary data.</text>
</comment>
<evidence type="ECO:0000259" key="1">
    <source>
        <dbReference type="Pfam" id="PF14505"/>
    </source>
</evidence>
<dbReference type="EMBL" id="DSBX01000080">
    <property type="protein sequence ID" value="HDQ99076.1"/>
    <property type="molecule type" value="Genomic_DNA"/>
</dbReference>